<reference evidence="11" key="1">
    <citation type="submission" date="2016-07" db="EMBL/GenBank/DDBJ databases">
        <title>Draft genome Planococcus salivarum.</title>
        <authorList>
            <person name="See-Too W.S."/>
        </authorList>
    </citation>
    <scope>NUCLEOTIDE SEQUENCE [LARGE SCALE GENOMIC DNA]</scope>
    <source>
        <strain evidence="11">DSM 23820</strain>
    </source>
</reference>
<evidence type="ECO:0000256" key="7">
    <source>
        <dbReference type="SAM" id="MobiDB-lite"/>
    </source>
</evidence>
<dbReference type="CDD" id="cd00118">
    <property type="entry name" value="LysM"/>
    <property type="match status" value="3"/>
</dbReference>
<dbReference type="Proteomes" id="UP000242153">
    <property type="component" value="Unassembled WGS sequence"/>
</dbReference>
<dbReference type="PANTHER" id="PTHR47053">
    <property type="entry name" value="MUREIN DD-ENDOPEPTIDASE MEPH-RELATED"/>
    <property type="match status" value="1"/>
</dbReference>
<keyword evidence="4" id="KW-0677">Repeat</keyword>
<evidence type="ECO:0000256" key="6">
    <source>
        <dbReference type="ARBA" id="ARBA00022807"/>
    </source>
</evidence>
<dbReference type="PANTHER" id="PTHR47053:SF1">
    <property type="entry name" value="MUREIN DD-ENDOPEPTIDASE MEPH-RELATED"/>
    <property type="match status" value="1"/>
</dbReference>
<evidence type="ECO:0000256" key="3">
    <source>
        <dbReference type="ARBA" id="ARBA00022729"/>
    </source>
</evidence>
<keyword evidence="2" id="KW-0645">Protease</keyword>
<comment type="caution">
    <text evidence="11">The sequence shown here is derived from an EMBL/GenBank/DDBJ whole genome shotgun (WGS) entry which is preliminary data.</text>
</comment>
<dbReference type="Gene3D" id="3.10.350.10">
    <property type="entry name" value="LysM domain"/>
    <property type="match status" value="3"/>
</dbReference>
<dbReference type="SUPFAM" id="SSF54001">
    <property type="entry name" value="Cysteine proteinases"/>
    <property type="match status" value="1"/>
</dbReference>
<evidence type="ECO:0000259" key="9">
    <source>
        <dbReference type="PROSITE" id="PS51782"/>
    </source>
</evidence>
<evidence type="ECO:0000313" key="11">
    <source>
        <dbReference type="EMBL" id="OHX50018.1"/>
    </source>
</evidence>
<evidence type="ECO:0000256" key="2">
    <source>
        <dbReference type="ARBA" id="ARBA00022670"/>
    </source>
</evidence>
<evidence type="ECO:0000259" key="10">
    <source>
        <dbReference type="PROSITE" id="PS51935"/>
    </source>
</evidence>
<dbReference type="PROSITE" id="PS51935">
    <property type="entry name" value="NLPC_P60"/>
    <property type="match status" value="1"/>
</dbReference>
<dbReference type="PROSITE" id="PS51782">
    <property type="entry name" value="LYSM"/>
    <property type="match status" value="3"/>
</dbReference>
<dbReference type="SMART" id="SM00257">
    <property type="entry name" value="LysM"/>
    <property type="match status" value="3"/>
</dbReference>
<organism evidence="11 12">
    <name type="scientific">Planococcus salinarum</name>
    <dbReference type="NCBI Taxonomy" id="622695"/>
    <lineage>
        <taxon>Bacteria</taxon>
        <taxon>Bacillati</taxon>
        <taxon>Bacillota</taxon>
        <taxon>Bacilli</taxon>
        <taxon>Bacillales</taxon>
        <taxon>Caryophanaceae</taxon>
        <taxon>Planococcus</taxon>
    </lineage>
</organism>
<gene>
    <name evidence="11" type="ORF">BB776_04050</name>
</gene>
<feature type="domain" description="LysM" evidence="9">
    <location>
        <begin position="175"/>
        <end position="218"/>
    </location>
</feature>
<evidence type="ECO:0000313" key="12">
    <source>
        <dbReference type="Proteomes" id="UP000242153"/>
    </source>
</evidence>
<dbReference type="InterPro" id="IPR051202">
    <property type="entry name" value="Peptidase_C40"/>
</dbReference>
<dbReference type="InterPro" id="IPR036779">
    <property type="entry name" value="LysM_dom_sf"/>
</dbReference>
<sequence length="363" mass="37905">MNKIAFSVIASGSLALFIGVADAEASAIYTIKSGDSLWKIASQHNVSVTNLKTWNNLSSDAIYPNQVIKVAASATGSTVTVPAPAPAAPAPSQPASSTTATYTVKSGDTLSKIASLHKTTVSKIQSLNNISGHLIFPGQKLKVSAAAATPTVSAPNPPAAATPAPAPAQTAGTARTYQVVSGDTLTGIAYRNGISVTQLMNWNGLSSSMIRIGQILKIENSTAAPSQTTPVSNPAPPAATDTVGKLVETAKSLVGTPYVWGGSTGSGFDCSGFIYYVYNQAGIKIPRTNTTGYDARSYDVNSPQVGDLVFFENTYRPGISHMGIYIGNNQFIHAGGDQVQITSLSNSYWSKHYAGFKRLYAMD</sequence>
<dbReference type="InterPro" id="IPR018392">
    <property type="entry name" value="LysM"/>
</dbReference>
<keyword evidence="5 11" id="KW-0378">Hydrolase</keyword>
<feature type="signal peptide" evidence="8">
    <location>
        <begin position="1"/>
        <end position="23"/>
    </location>
</feature>
<evidence type="ECO:0000256" key="1">
    <source>
        <dbReference type="ARBA" id="ARBA00007074"/>
    </source>
</evidence>
<dbReference type="RefSeq" id="WP_071152373.1">
    <property type="nucleotide sequence ID" value="NZ_QQRT01000013.1"/>
</dbReference>
<dbReference type="Pfam" id="PF00877">
    <property type="entry name" value="NLPC_P60"/>
    <property type="match status" value="1"/>
</dbReference>
<evidence type="ECO:0000256" key="8">
    <source>
        <dbReference type="SAM" id="SignalP"/>
    </source>
</evidence>
<evidence type="ECO:0000256" key="4">
    <source>
        <dbReference type="ARBA" id="ARBA00022737"/>
    </source>
</evidence>
<evidence type="ECO:0000256" key="5">
    <source>
        <dbReference type="ARBA" id="ARBA00022801"/>
    </source>
</evidence>
<proteinExistence type="inferred from homology"/>
<keyword evidence="6" id="KW-0788">Thiol protease</keyword>
<feature type="domain" description="LysM" evidence="9">
    <location>
        <begin position="27"/>
        <end position="70"/>
    </location>
</feature>
<dbReference type="EMBL" id="MBQG01000117">
    <property type="protein sequence ID" value="OHX50018.1"/>
    <property type="molecule type" value="Genomic_DNA"/>
</dbReference>
<dbReference type="GO" id="GO:0016787">
    <property type="term" value="F:hydrolase activity"/>
    <property type="evidence" value="ECO:0007669"/>
    <property type="project" value="UniProtKB-KW"/>
</dbReference>
<dbReference type="Pfam" id="PF01476">
    <property type="entry name" value="LysM"/>
    <property type="match status" value="3"/>
</dbReference>
<dbReference type="Gene3D" id="3.90.1720.10">
    <property type="entry name" value="endopeptidase domain like (from Nostoc punctiforme)"/>
    <property type="match status" value="1"/>
</dbReference>
<feature type="chain" id="PRO_5046836741" evidence="8">
    <location>
        <begin position="24"/>
        <end position="363"/>
    </location>
</feature>
<keyword evidence="3 8" id="KW-0732">Signal</keyword>
<dbReference type="SUPFAM" id="SSF54106">
    <property type="entry name" value="LysM domain"/>
    <property type="match status" value="3"/>
</dbReference>
<name>A0ABX3CXY9_9BACL</name>
<dbReference type="InterPro" id="IPR038765">
    <property type="entry name" value="Papain-like_cys_pep_sf"/>
</dbReference>
<protein>
    <submittedName>
        <fullName evidence="11">Peptidoglycan hydrolase</fullName>
    </submittedName>
</protein>
<comment type="similarity">
    <text evidence="1">Belongs to the peptidase C40 family.</text>
</comment>
<feature type="domain" description="LysM" evidence="9">
    <location>
        <begin position="100"/>
        <end position="143"/>
    </location>
</feature>
<dbReference type="InterPro" id="IPR000064">
    <property type="entry name" value="NLP_P60_dom"/>
</dbReference>
<keyword evidence="12" id="KW-1185">Reference proteome</keyword>
<accession>A0ABX3CXY9</accession>
<feature type="compositionally biased region" description="Pro residues" evidence="7">
    <location>
        <begin position="155"/>
        <end position="166"/>
    </location>
</feature>
<feature type="domain" description="NlpC/P60" evidence="10">
    <location>
        <begin position="240"/>
        <end position="360"/>
    </location>
</feature>
<feature type="region of interest" description="Disordered" evidence="7">
    <location>
        <begin position="149"/>
        <end position="171"/>
    </location>
</feature>